<protein>
    <recommendedName>
        <fullName evidence="11">Carbamoyl phosphate synthase small chain</fullName>
        <ecNumber evidence="11">6.3.5.5</ecNumber>
    </recommendedName>
    <alternativeName>
        <fullName evidence="11">Carbamoyl phosphate synthetase glutamine chain</fullName>
    </alternativeName>
</protein>
<dbReference type="Gene3D" id="3.50.30.20">
    <property type="entry name" value="Carbamoyl-phosphate synthase small subunit, N-terminal domain"/>
    <property type="match status" value="1"/>
</dbReference>
<evidence type="ECO:0000256" key="6">
    <source>
        <dbReference type="ARBA" id="ARBA00022840"/>
    </source>
</evidence>
<dbReference type="PRINTS" id="PR00099">
    <property type="entry name" value="CPSGATASE"/>
</dbReference>
<dbReference type="PRINTS" id="PR00096">
    <property type="entry name" value="GATASE"/>
</dbReference>
<feature type="binding site" evidence="11">
    <location>
        <position position="290"/>
    </location>
    <ligand>
        <name>L-glutamine</name>
        <dbReference type="ChEBI" id="CHEBI:58359"/>
    </ligand>
</feature>
<dbReference type="GO" id="GO:0044205">
    <property type="term" value="P:'de novo' UMP biosynthetic process"/>
    <property type="evidence" value="ECO:0007669"/>
    <property type="project" value="UniProtKB-UniRule"/>
</dbReference>
<feature type="binding site" evidence="11">
    <location>
        <position position="219"/>
    </location>
    <ligand>
        <name>L-glutamine</name>
        <dbReference type="ChEBI" id="CHEBI:58359"/>
    </ligand>
</feature>
<evidence type="ECO:0000256" key="11">
    <source>
        <dbReference type="HAMAP-Rule" id="MF_01209"/>
    </source>
</evidence>
<comment type="catalytic activity">
    <reaction evidence="10 11">
        <text>L-glutamine + H2O = L-glutamate + NH4(+)</text>
        <dbReference type="Rhea" id="RHEA:15889"/>
        <dbReference type="ChEBI" id="CHEBI:15377"/>
        <dbReference type="ChEBI" id="CHEBI:28938"/>
        <dbReference type="ChEBI" id="CHEBI:29985"/>
        <dbReference type="ChEBI" id="CHEBI:58359"/>
    </reaction>
</comment>
<name>W5IJJ3_SCAIO</name>
<dbReference type="GO" id="GO:0006541">
    <property type="term" value="P:glutamine metabolic process"/>
    <property type="evidence" value="ECO:0007669"/>
    <property type="project" value="InterPro"/>
</dbReference>
<evidence type="ECO:0000256" key="1">
    <source>
        <dbReference type="ARBA" id="ARBA00004812"/>
    </source>
</evidence>
<feature type="binding site" evidence="11">
    <location>
        <position position="288"/>
    </location>
    <ligand>
        <name>L-glutamine</name>
        <dbReference type="ChEBI" id="CHEBI:58359"/>
    </ligand>
</feature>
<keyword evidence="5 11" id="KW-0547">Nucleotide-binding</keyword>
<dbReference type="Pfam" id="PF00988">
    <property type="entry name" value="CPSase_sm_chain"/>
    <property type="match status" value="1"/>
</dbReference>
<keyword evidence="11" id="KW-0055">Arginine biosynthesis</keyword>
<comment type="caution">
    <text evidence="13">The sequence shown here is derived from an EMBL/GenBank/DDBJ whole genome shotgun (WGS) entry which is preliminary data.</text>
</comment>
<evidence type="ECO:0000256" key="4">
    <source>
        <dbReference type="ARBA" id="ARBA00022598"/>
    </source>
</evidence>
<sequence>MERLLVLEDGTLYRGRAFGSSNFQIGELVFNTSMTGYQEIITDNSYCGQIITMTYPLIGNYGINSDDNESLSPALFGLVVRDYCDQPSNWRSQESLDSYLKKNSVPGIYGIDTRQLTLKIRQGGTMKAVMANPDADTDQIIADLHQADFLHDQVRRVSTSKPFPVPNRGHKVVLMDFGEKLGIIRELSRRNCDLIVVPWNTQAEQILDYHPDGVMLSNGPGDPTDIPEAMETVKGLMGKTALFGICLGHQLICLACGATTFKLKFGHRGANHPVKNLATGRVEITTQNHGFAVDSASLEGTPLELTHQSLNDGACEGVRHRSLPVFSVQYHPEANGGPHDSNYLFDDFIDLMDKTSGRRMENKSFNIYGKEQQNA</sequence>
<dbReference type="HAMAP" id="MF_01209">
    <property type="entry name" value="CPSase_S_chain"/>
    <property type="match status" value="1"/>
</dbReference>
<comment type="pathway">
    <text evidence="2 11">Amino-acid biosynthesis; L-arginine biosynthesis; carbamoyl phosphate from bicarbonate: step 1/1.</text>
</comment>
<reference evidence="13 14" key="1">
    <citation type="submission" date="2012-01" db="EMBL/GenBank/DDBJ databases">
        <title>The Genome Sequence of Scardovia inopinata F0304.</title>
        <authorList>
            <consortium name="The Broad Institute Genome Sequencing Platform"/>
            <person name="Ward D."/>
            <person name="Earl A."/>
            <person name="Feldgarden M."/>
            <person name="Gevers D."/>
            <person name="Young S."/>
            <person name="Zeng Q."/>
            <person name="Koehrsen M."/>
            <person name="Alvarado L."/>
            <person name="Berlin A.M."/>
            <person name="Borenstein D."/>
            <person name="Chapman S.B."/>
            <person name="Chen Z."/>
            <person name="Engels R."/>
            <person name="Freedman E."/>
            <person name="Gellesch M."/>
            <person name="Goldberg J."/>
            <person name="Griggs A."/>
            <person name="Gujja S."/>
            <person name="Heilman E.R."/>
            <person name="Heiman D.I."/>
            <person name="Hepburn T.A."/>
            <person name="Howarth C."/>
            <person name="Jen D."/>
            <person name="Larson L."/>
            <person name="Mehta T."/>
            <person name="Park D."/>
            <person name="Pearson M."/>
            <person name="Richards J."/>
            <person name="Roberts A."/>
            <person name="Saif S."/>
            <person name="Shea T.D."/>
            <person name="Shenoy N."/>
            <person name="Sisk P."/>
            <person name="Stolte C."/>
            <person name="Sykes S.N."/>
            <person name="Walk T."/>
            <person name="White J."/>
            <person name="Yandava C."/>
            <person name="Izard J."/>
            <person name="Baranova O.V."/>
            <person name="Blanton J.M."/>
            <person name="Tanner A.C."/>
            <person name="Dewhirst F."/>
            <person name="Haas B."/>
            <person name="Nusbaum C."/>
            <person name="Birren B."/>
        </authorList>
    </citation>
    <scope>NUCLEOTIDE SEQUENCE [LARGE SCALE GENOMIC DNA]</scope>
    <source>
        <strain evidence="13 14">F0304</strain>
    </source>
</reference>
<dbReference type="FunFam" id="3.40.50.880:FF:000029">
    <property type="entry name" value="Carbamoyl-phosphate synthase small chain"/>
    <property type="match status" value="1"/>
</dbReference>
<comment type="similarity">
    <text evidence="3 11">Belongs to the CarA family.</text>
</comment>
<feature type="binding site" evidence="11">
    <location>
        <position position="45"/>
    </location>
    <ligand>
        <name>L-glutamine</name>
        <dbReference type="ChEBI" id="CHEBI:58359"/>
    </ligand>
</feature>
<comment type="subunit">
    <text evidence="11">Composed of two chains; the small (or glutamine) chain promotes the hydrolysis of glutamine to ammonia, which is used by the large (or ammonia) chain to synthesize carbamoyl phosphate. Tetramer of heterodimers (alpha,beta)4.</text>
</comment>
<dbReference type="UniPathway" id="UPA00068">
    <property type="reaction ID" value="UER00171"/>
</dbReference>
<dbReference type="NCBIfam" id="NF009475">
    <property type="entry name" value="PRK12838.1"/>
    <property type="match status" value="1"/>
</dbReference>
<dbReference type="InterPro" id="IPR002474">
    <property type="entry name" value="CarbamoylP_synth_ssu_N"/>
</dbReference>
<dbReference type="InterPro" id="IPR017926">
    <property type="entry name" value="GATASE"/>
</dbReference>
<feature type="active site" description="Nucleophile" evidence="11">
    <location>
        <position position="246"/>
    </location>
</feature>
<dbReference type="EC" id="6.3.5.5" evidence="11"/>
<dbReference type="RefSeq" id="WP_040590618.1">
    <property type="nucleotide sequence ID" value="NZ_GG770225.1"/>
</dbReference>
<keyword evidence="8 11" id="KW-0665">Pyrimidine biosynthesis</keyword>
<dbReference type="CDD" id="cd01744">
    <property type="entry name" value="GATase1_CPSase"/>
    <property type="match status" value="1"/>
</dbReference>
<evidence type="ECO:0000256" key="2">
    <source>
        <dbReference type="ARBA" id="ARBA00005077"/>
    </source>
</evidence>
<evidence type="ECO:0000259" key="12">
    <source>
        <dbReference type="SMART" id="SM01097"/>
    </source>
</evidence>
<dbReference type="HOGENOM" id="CLU_035901_2_1_11"/>
<dbReference type="PANTHER" id="PTHR43418:SF7">
    <property type="entry name" value="CARBAMOYL-PHOSPHATE SYNTHASE SMALL CHAIN"/>
    <property type="match status" value="1"/>
</dbReference>
<comment type="function">
    <text evidence="11">Small subunit of the glutamine-dependent carbamoyl phosphate synthetase (CPSase). CPSase catalyzes the formation of carbamoyl phosphate from the ammonia moiety of glutamine, carbonate, and phosphate donated by ATP, constituting the first step of 2 biosynthetic pathways, one leading to arginine and/or urea and the other to pyrimidine nucleotides. The small subunit (glutamine amidotransferase) binds and cleaves glutamine to supply the large subunit with the substrate ammonia.</text>
</comment>
<keyword evidence="14" id="KW-1185">Reference proteome</keyword>
<comment type="pathway">
    <text evidence="1 11">Pyrimidine metabolism; UMP biosynthesis via de novo pathway; (S)-dihydroorotate from bicarbonate: step 1/3.</text>
</comment>
<evidence type="ECO:0000256" key="9">
    <source>
        <dbReference type="ARBA" id="ARBA00048816"/>
    </source>
</evidence>
<dbReference type="Pfam" id="PF00117">
    <property type="entry name" value="GATase"/>
    <property type="match status" value="1"/>
</dbReference>
<dbReference type="EMBL" id="ADCX01000004">
    <property type="protein sequence ID" value="EFG27194.2"/>
    <property type="molecule type" value="Genomic_DNA"/>
</dbReference>
<dbReference type="SUPFAM" id="SSF52021">
    <property type="entry name" value="Carbamoyl phosphate synthetase, small subunit N-terminal domain"/>
    <property type="match status" value="1"/>
</dbReference>
<dbReference type="GO" id="GO:0006207">
    <property type="term" value="P:'de novo' pyrimidine nucleobase biosynthetic process"/>
    <property type="evidence" value="ECO:0007669"/>
    <property type="project" value="InterPro"/>
</dbReference>
<dbReference type="PANTHER" id="PTHR43418">
    <property type="entry name" value="MULTIFUNCTIONAL TRYPTOPHAN BIOSYNTHESIS PROTEIN-RELATED"/>
    <property type="match status" value="1"/>
</dbReference>
<dbReference type="Proteomes" id="UP000005777">
    <property type="component" value="Unassembled WGS sequence"/>
</dbReference>
<dbReference type="eggNOG" id="COG0505">
    <property type="taxonomic scope" value="Bacteria"/>
</dbReference>
<dbReference type="FunFam" id="3.50.30.20:FF:000001">
    <property type="entry name" value="Carbamoyl-phosphate synthase small chain"/>
    <property type="match status" value="1"/>
</dbReference>
<feature type="region of interest" description="CPSase" evidence="11">
    <location>
        <begin position="1"/>
        <end position="170"/>
    </location>
</feature>
<evidence type="ECO:0000256" key="8">
    <source>
        <dbReference type="ARBA" id="ARBA00022975"/>
    </source>
</evidence>
<gene>
    <name evidence="11" type="primary">carA</name>
    <name evidence="13" type="ORF">HMPREF9020_00833</name>
</gene>
<evidence type="ECO:0000256" key="5">
    <source>
        <dbReference type="ARBA" id="ARBA00022741"/>
    </source>
</evidence>
<evidence type="ECO:0000256" key="3">
    <source>
        <dbReference type="ARBA" id="ARBA00007800"/>
    </source>
</evidence>
<dbReference type="InterPro" id="IPR035686">
    <property type="entry name" value="CPSase_GATase1"/>
</dbReference>
<dbReference type="GO" id="GO:0004088">
    <property type="term" value="F:carbamoyl-phosphate synthase (glutamine-hydrolyzing) activity"/>
    <property type="evidence" value="ECO:0007669"/>
    <property type="project" value="UniProtKB-UniRule"/>
</dbReference>
<dbReference type="InterPro" id="IPR006274">
    <property type="entry name" value="CarbamoylP_synth_ssu"/>
</dbReference>
<dbReference type="InterPro" id="IPR036480">
    <property type="entry name" value="CarbP_synth_ssu_N_sf"/>
</dbReference>
<evidence type="ECO:0000256" key="10">
    <source>
        <dbReference type="ARBA" id="ARBA00049285"/>
    </source>
</evidence>
<feature type="binding site" evidence="11">
    <location>
        <position position="221"/>
    </location>
    <ligand>
        <name>L-glutamine</name>
        <dbReference type="ChEBI" id="CHEBI:58359"/>
    </ligand>
</feature>
<keyword evidence="7 11" id="KW-0315">Glutamine amidotransferase</keyword>
<feature type="active site" evidence="11">
    <location>
        <position position="333"/>
    </location>
</feature>
<dbReference type="AlphaFoldDB" id="W5IJJ3"/>
<dbReference type="PROSITE" id="PS51273">
    <property type="entry name" value="GATASE_TYPE_1"/>
    <property type="match status" value="1"/>
</dbReference>
<dbReference type="Gene3D" id="3.40.50.880">
    <property type="match status" value="1"/>
</dbReference>
<comment type="catalytic activity">
    <reaction evidence="9 11">
        <text>hydrogencarbonate + L-glutamine + 2 ATP + H2O = carbamoyl phosphate + L-glutamate + 2 ADP + phosphate + 2 H(+)</text>
        <dbReference type="Rhea" id="RHEA:18633"/>
        <dbReference type="ChEBI" id="CHEBI:15377"/>
        <dbReference type="ChEBI" id="CHEBI:15378"/>
        <dbReference type="ChEBI" id="CHEBI:17544"/>
        <dbReference type="ChEBI" id="CHEBI:29985"/>
        <dbReference type="ChEBI" id="CHEBI:30616"/>
        <dbReference type="ChEBI" id="CHEBI:43474"/>
        <dbReference type="ChEBI" id="CHEBI:58228"/>
        <dbReference type="ChEBI" id="CHEBI:58359"/>
        <dbReference type="ChEBI" id="CHEBI:456216"/>
        <dbReference type="EC" id="6.3.5.5"/>
    </reaction>
</comment>
<dbReference type="InterPro" id="IPR050472">
    <property type="entry name" value="Anth_synth/Amidotransfase"/>
</dbReference>
<keyword evidence="6 11" id="KW-0067">ATP-binding</keyword>
<keyword evidence="4 11" id="KW-0436">Ligase</keyword>
<dbReference type="GO" id="GO:0004359">
    <property type="term" value="F:glutaminase activity"/>
    <property type="evidence" value="ECO:0007669"/>
    <property type="project" value="RHEA"/>
</dbReference>
<dbReference type="InterPro" id="IPR029062">
    <property type="entry name" value="Class_I_gatase-like"/>
</dbReference>
<keyword evidence="11" id="KW-0028">Amino-acid biosynthesis</keyword>
<dbReference type="GO" id="GO:0005524">
    <property type="term" value="F:ATP binding"/>
    <property type="evidence" value="ECO:0007669"/>
    <property type="project" value="UniProtKB-UniRule"/>
</dbReference>
<evidence type="ECO:0000313" key="13">
    <source>
        <dbReference type="EMBL" id="EFG27194.2"/>
    </source>
</evidence>
<feature type="domain" description="Carbamoyl-phosphate synthase small subunit N-terminal" evidence="12">
    <location>
        <begin position="1"/>
        <end position="131"/>
    </location>
</feature>
<feature type="active site" evidence="11">
    <location>
        <position position="331"/>
    </location>
</feature>
<accession>W5IJJ3</accession>
<feature type="binding site" evidence="11">
    <location>
        <position position="247"/>
    </location>
    <ligand>
        <name>L-glutamine</name>
        <dbReference type="ChEBI" id="CHEBI:58359"/>
    </ligand>
</feature>
<dbReference type="PRINTS" id="PR00097">
    <property type="entry name" value="ANTSNTHASEII"/>
</dbReference>
<evidence type="ECO:0000256" key="7">
    <source>
        <dbReference type="ARBA" id="ARBA00022962"/>
    </source>
</evidence>
<dbReference type="SUPFAM" id="SSF52317">
    <property type="entry name" value="Class I glutamine amidotransferase-like"/>
    <property type="match status" value="1"/>
</dbReference>
<dbReference type="NCBIfam" id="TIGR01368">
    <property type="entry name" value="CPSaseIIsmall"/>
    <property type="match status" value="1"/>
</dbReference>
<evidence type="ECO:0000313" key="14">
    <source>
        <dbReference type="Proteomes" id="UP000005777"/>
    </source>
</evidence>
<dbReference type="UniPathway" id="UPA00070">
    <property type="reaction ID" value="UER00115"/>
</dbReference>
<feature type="binding site" evidence="11">
    <location>
        <position position="291"/>
    </location>
    <ligand>
        <name>L-glutamine</name>
        <dbReference type="ChEBI" id="CHEBI:58359"/>
    </ligand>
</feature>
<dbReference type="SMART" id="SM01097">
    <property type="entry name" value="CPSase_sm_chain"/>
    <property type="match status" value="1"/>
</dbReference>
<dbReference type="GO" id="GO:0006526">
    <property type="term" value="P:L-arginine biosynthetic process"/>
    <property type="evidence" value="ECO:0007669"/>
    <property type="project" value="UniProtKB-UniRule"/>
</dbReference>
<proteinExistence type="inferred from homology"/>
<organism evidence="13 14">
    <name type="scientific">Scardovia inopinata F0304</name>
    <dbReference type="NCBI Taxonomy" id="641146"/>
    <lineage>
        <taxon>Bacteria</taxon>
        <taxon>Bacillati</taxon>
        <taxon>Actinomycetota</taxon>
        <taxon>Actinomycetes</taxon>
        <taxon>Bifidobacteriales</taxon>
        <taxon>Bifidobacteriaceae</taxon>
        <taxon>Scardovia</taxon>
    </lineage>
</organism>
<feature type="binding site" evidence="11">
    <location>
        <position position="250"/>
    </location>
    <ligand>
        <name>L-glutamine</name>
        <dbReference type="ChEBI" id="CHEBI:58359"/>
    </ligand>
</feature>